<protein>
    <submittedName>
        <fullName evidence="2">Uncharacterized protein</fullName>
    </submittedName>
</protein>
<name>A0ABN9UXV3_9DINO</name>
<feature type="non-terminal residue" evidence="2">
    <location>
        <position position="383"/>
    </location>
</feature>
<evidence type="ECO:0000313" key="2">
    <source>
        <dbReference type="EMBL" id="CAK0864051.1"/>
    </source>
</evidence>
<reference evidence="2" key="1">
    <citation type="submission" date="2023-10" db="EMBL/GenBank/DDBJ databases">
        <authorList>
            <person name="Chen Y."/>
            <person name="Shah S."/>
            <person name="Dougan E. K."/>
            <person name="Thang M."/>
            <person name="Chan C."/>
        </authorList>
    </citation>
    <scope>NUCLEOTIDE SEQUENCE [LARGE SCALE GENOMIC DNA]</scope>
</reference>
<evidence type="ECO:0000256" key="1">
    <source>
        <dbReference type="SAM" id="MobiDB-lite"/>
    </source>
</evidence>
<evidence type="ECO:0000313" key="3">
    <source>
        <dbReference type="Proteomes" id="UP001189429"/>
    </source>
</evidence>
<dbReference type="Proteomes" id="UP001189429">
    <property type="component" value="Unassembled WGS sequence"/>
</dbReference>
<accession>A0ABN9UXV3</accession>
<gene>
    <name evidence="2" type="ORF">PCOR1329_LOCUS52033</name>
</gene>
<feature type="region of interest" description="Disordered" evidence="1">
    <location>
        <begin position="16"/>
        <end position="36"/>
    </location>
</feature>
<dbReference type="EMBL" id="CAUYUJ010016326">
    <property type="protein sequence ID" value="CAK0864051.1"/>
    <property type="molecule type" value="Genomic_DNA"/>
</dbReference>
<proteinExistence type="predicted"/>
<keyword evidence="3" id="KW-1185">Reference proteome</keyword>
<sequence length="383" mass="43299">MAMRSVSMKRVKNGPLVRKPKNVPYARHGSSSARSRLDREVWSRRLKDFVNMTTKQVIDNLKKDKILPEWKGAKCPYCNLGKLGPSKNCGKKSGGGERLADQAAVLFCAVAQCSQASARLLLKNNHKVAEGIYSALHAARAKYANAREKHIVFGKDQGGNELERADVGADEVDVAKGEDPNARPRSQKPIIWEQRGGIVHRGNPRSLVLLKLKPEKAKRRAPGPGPIRKRDWAPKAPRWLKHRRVVLHADGARSRKLKTDGVLRDWAVHKKKRVKLGRTWARVKPAFTKVRYHNVPDKSKPRGTQRLWVKRGTRLINRARGELRRAVGKGKAKEVNSISLRNKVSKGRRFHVLSGPCKVRSSQWAHWHRGCDLWLATGQMLRE</sequence>
<organism evidence="2 3">
    <name type="scientific">Prorocentrum cordatum</name>
    <dbReference type="NCBI Taxonomy" id="2364126"/>
    <lineage>
        <taxon>Eukaryota</taxon>
        <taxon>Sar</taxon>
        <taxon>Alveolata</taxon>
        <taxon>Dinophyceae</taxon>
        <taxon>Prorocentrales</taxon>
        <taxon>Prorocentraceae</taxon>
        <taxon>Prorocentrum</taxon>
    </lineage>
</organism>
<comment type="caution">
    <text evidence="2">The sequence shown here is derived from an EMBL/GenBank/DDBJ whole genome shotgun (WGS) entry which is preliminary data.</text>
</comment>